<gene>
    <name evidence="8" type="ORF">D9757_011696</name>
</gene>
<evidence type="ECO:0000256" key="1">
    <source>
        <dbReference type="ARBA" id="ARBA00004141"/>
    </source>
</evidence>
<evidence type="ECO:0000256" key="5">
    <source>
        <dbReference type="ARBA" id="ARBA00022840"/>
    </source>
</evidence>
<dbReference type="AlphaFoldDB" id="A0A8H5GMA8"/>
<dbReference type="GO" id="GO:0005524">
    <property type="term" value="F:ATP binding"/>
    <property type="evidence" value="ECO:0007669"/>
    <property type="project" value="UniProtKB-KW"/>
</dbReference>
<evidence type="ECO:0000313" key="8">
    <source>
        <dbReference type="EMBL" id="KAF5367245.1"/>
    </source>
</evidence>
<accession>A0A8H5GMA8</accession>
<keyword evidence="4" id="KW-0547">Nucleotide-binding</keyword>
<dbReference type="PANTHER" id="PTHR24223:SF456">
    <property type="entry name" value="MULTIDRUG RESISTANCE-ASSOCIATED PROTEIN LETHAL(2)03659"/>
    <property type="match status" value="1"/>
</dbReference>
<comment type="similarity">
    <text evidence="2">Belongs to the ABC transporter superfamily. ABCC family. Conjugate transporter (TC 3.A.1.208) subfamily.</text>
</comment>
<evidence type="ECO:0000256" key="4">
    <source>
        <dbReference type="ARBA" id="ARBA00022741"/>
    </source>
</evidence>
<dbReference type="InterPro" id="IPR036640">
    <property type="entry name" value="ABC1_TM_sf"/>
</dbReference>
<evidence type="ECO:0000256" key="3">
    <source>
        <dbReference type="ARBA" id="ARBA00022692"/>
    </source>
</evidence>
<keyword evidence="7" id="KW-0472">Membrane</keyword>
<reference evidence="8 9" key="1">
    <citation type="journal article" date="2020" name="ISME J.">
        <title>Uncovering the hidden diversity of litter-decomposition mechanisms in mushroom-forming fungi.</title>
        <authorList>
            <person name="Floudas D."/>
            <person name="Bentzer J."/>
            <person name="Ahren D."/>
            <person name="Johansson T."/>
            <person name="Persson P."/>
            <person name="Tunlid A."/>
        </authorList>
    </citation>
    <scope>NUCLEOTIDE SEQUENCE [LARGE SCALE GENOMIC DNA]</scope>
    <source>
        <strain evidence="8 9">CBS 406.79</strain>
    </source>
</reference>
<keyword evidence="5" id="KW-0067">ATP-binding</keyword>
<dbReference type="SUPFAM" id="SSF90123">
    <property type="entry name" value="ABC transporter transmembrane region"/>
    <property type="match status" value="1"/>
</dbReference>
<keyword evidence="3" id="KW-0812">Transmembrane</keyword>
<dbReference type="GO" id="GO:0042626">
    <property type="term" value="F:ATPase-coupled transmembrane transporter activity"/>
    <property type="evidence" value="ECO:0007669"/>
    <property type="project" value="TreeGrafter"/>
</dbReference>
<organism evidence="8 9">
    <name type="scientific">Collybiopsis confluens</name>
    <dbReference type="NCBI Taxonomy" id="2823264"/>
    <lineage>
        <taxon>Eukaryota</taxon>
        <taxon>Fungi</taxon>
        <taxon>Dikarya</taxon>
        <taxon>Basidiomycota</taxon>
        <taxon>Agaricomycotina</taxon>
        <taxon>Agaricomycetes</taxon>
        <taxon>Agaricomycetidae</taxon>
        <taxon>Agaricales</taxon>
        <taxon>Marasmiineae</taxon>
        <taxon>Omphalotaceae</taxon>
        <taxon>Collybiopsis</taxon>
    </lineage>
</organism>
<dbReference type="EMBL" id="JAACJN010000144">
    <property type="protein sequence ID" value="KAF5367245.1"/>
    <property type="molecule type" value="Genomic_DNA"/>
</dbReference>
<dbReference type="Proteomes" id="UP000518752">
    <property type="component" value="Unassembled WGS sequence"/>
</dbReference>
<evidence type="ECO:0000256" key="2">
    <source>
        <dbReference type="ARBA" id="ARBA00009726"/>
    </source>
</evidence>
<comment type="caution">
    <text evidence="8">The sequence shown here is derived from an EMBL/GenBank/DDBJ whole genome shotgun (WGS) entry which is preliminary data.</text>
</comment>
<evidence type="ECO:0000313" key="9">
    <source>
        <dbReference type="Proteomes" id="UP000518752"/>
    </source>
</evidence>
<dbReference type="Gene3D" id="1.20.1560.10">
    <property type="entry name" value="ABC transporter type 1, transmembrane domain"/>
    <property type="match status" value="1"/>
</dbReference>
<evidence type="ECO:0000256" key="6">
    <source>
        <dbReference type="ARBA" id="ARBA00022989"/>
    </source>
</evidence>
<dbReference type="GO" id="GO:0016020">
    <property type="term" value="C:membrane"/>
    <property type="evidence" value="ECO:0007669"/>
    <property type="project" value="UniProtKB-SubCell"/>
</dbReference>
<protein>
    <submittedName>
        <fullName evidence="8">Uncharacterized protein</fullName>
    </submittedName>
</protein>
<name>A0A8H5GMA8_9AGAR</name>
<keyword evidence="6" id="KW-1133">Transmembrane helix</keyword>
<dbReference type="InterPro" id="IPR050173">
    <property type="entry name" value="ABC_transporter_C-like"/>
</dbReference>
<keyword evidence="9" id="KW-1185">Reference proteome</keyword>
<sequence length="100" mass="11661">MIITVSVITFGYQYFASFYRASAREVKRLDAILRSLLYSHFSESLTGLPTIRSYGEIPQFVRDNRFYIDLGIIPHRYESEVSTVNTWEEIEHNELKIPGP</sequence>
<comment type="subcellular location">
    <subcellularLocation>
        <location evidence="1">Membrane</location>
        <topology evidence="1">Multi-pass membrane protein</topology>
    </subcellularLocation>
</comment>
<evidence type="ECO:0000256" key="7">
    <source>
        <dbReference type="ARBA" id="ARBA00023136"/>
    </source>
</evidence>
<dbReference type="OrthoDB" id="3022069at2759"/>
<proteinExistence type="inferred from homology"/>
<dbReference type="PANTHER" id="PTHR24223">
    <property type="entry name" value="ATP-BINDING CASSETTE SUB-FAMILY C"/>
    <property type="match status" value="1"/>
</dbReference>